<dbReference type="GO" id="GO:0016757">
    <property type="term" value="F:glycosyltransferase activity"/>
    <property type="evidence" value="ECO:0007669"/>
    <property type="project" value="InterPro"/>
</dbReference>
<dbReference type="CDD" id="cd03801">
    <property type="entry name" value="GT4_PimA-like"/>
    <property type="match status" value="1"/>
</dbReference>
<organism evidence="2">
    <name type="scientific">Klebsiella sp. 636/52</name>
    <dbReference type="NCBI Taxonomy" id="1497828"/>
    <lineage>
        <taxon>Bacteria</taxon>
        <taxon>Pseudomonadati</taxon>
        <taxon>Pseudomonadota</taxon>
        <taxon>Gammaproteobacteria</taxon>
        <taxon>Enterobacterales</taxon>
        <taxon>Enterobacteriaceae</taxon>
        <taxon>Klebsiella/Raoultella group</taxon>
        <taxon>Klebsiella</taxon>
    </lineage>
</organism>
<evidence type="ECO:0000313" key="2">
    <source>
        <dbReference type="EMBL" id="BAT24088.1"/>
    </source>
</evidence>
<accession>A0A0P0YS85</accession>
<dbReference type="PANTHER" id="PTHR12526:SF630">
    <property type="entry name" value="GLYCOSYLTRANSFERASE"/>
    <property type="match status" value="1"/>
</dbReference>
<protein>
    <submittedName>
        <fullName evidence="2">Putative glycosyltransferase</fullName>
    </submittedName>
</protein>
<dbReference type="GO" id="GO:1901135">
    <property type="term" value="P:carbohydrate derivative metabolic process"/>
    <property type="evidence" value="ECO:0007669"/>
    <property type="project" value="UniProtKB-ARBA"/>
</dbReference>
<evidence type="ECO:0000259" key="1">
    <source>
        <dbReference type="Pfam" id="PF00534"/>
    </source>
</evidence>
<reference evidence="2" key="1">
    <citation type="submission" date="2014-04" db="EMBL/GenBank/DDBJ databases">
        <authorList>
            <person name="Harrison E."/>
        </authorList>
    </citation>
    <scope>NUCLEOTIDE SEQUENCE</scope>
    <source>
        <strain evidence="2">636/52</strain>
    </source>
</reference>
<dbReference type="Pfam" id="PF00534">
    <property type="entry name" value="Glycos_transf_1"/>
    <property type="match status" value="1"/>
</dbReference>
<name>A0A0P0YS85_9ENTR</name>
<gene>
    <name evidence="2" type="primary">wcqS</name>
</gene>
<dbReference type="Gene3D" id="3.40.50.2000">
    <property type="entry name" value="Glycogen Phosphorylase B"/>
    <property type="match status" value="1"/>
</dbReference>
<dbReference type="InterPro" id="IPR001296">
    <property type="entry name" value="Glyco_trans_1"/>
</dbReference>
<dbReference type="EMBL" id="AB924595">
    <property type="protein sequence ID" value="BAT24088.1"/>
    <property type="molecule type" value="Genomic_DNA"/>
</dbReference>
<keyword evidence="2" id="KW-0808">Transferase</keyword>
<feature type="domain" description="Glycosyl transferase family 1" evidence="1">
    <location>
        <begin position="172"/>
        <end position="333"/>
    </location>
</feature>
<dbReference type="AlphaFoldDB" id="A0A0P0YS85"/>
<sequence>MLFIQPHLTKYRIDFFNELSVLLKARYNQNFKVICGETPRTFGVIENIPFEVDVVKVKKVSKFFYFKEVFSKLKNEKQVIVHFGDFKYFTLYQSLYLSLFKRRVLYLHGQGGYKRSGLASKILYNVMLFLTNGYICYNEFCSIELKKKTLPFLHKKIHHIDNTLYLEPISQDKIVMKEKGNSVIFIGRVRERSGVENILEAAKIVSTEIPDFKIHIIGGGEHNYLHLLSEKYPEAVFYGELYSQEDIMNVCSKSKAGIYGGDAGLSVVHYMSLGLPVIIHNDLYSHMGPEPSYIIDEYNGLLFERDNIKSIAEKLLMVCKDDTLIEELSKNSIESFINLSHPSMAEKLIDIIEKDL</sequence>
<proteinExistence type="predicted"/>
<dbReference type="SUPFAM" id="SSF53756">
    <property type="entry name" value="UDP-Glycosyltransferase/glycogen phosphorylase"/>
    <property type="match status" value="1"/>
</dbReference>
<reference evidence="2" key="2">
    <citation type="journal article" date="2015" name="Sci. Rep.">
        <title>Genetic analysis of capsular polysaccharide synthesis gene clusters in 79 capsular types of Klebsiella spp.</title>
        <authorList>
            <person name="Pan Y.J."/>
            <person name="Lin T.L."/>
            <person name="Chen C.T."/>
            <person name="Chen Y.Y."/>
            <person name="Hsieh P.F."/>
            <person name="Hsu C.R."/>
            <person name="Wu M.C."/>
            <person name="Wang J.T."/>
        </authorList>
    </citation>
    <scope>NUCLEOTIDE SEQUENCE</scope>
    <source>
        <strain evidence="2">636/52</strain>
    </source>
</reference>
<dbReference type="PANTHER" id="PTHR12526">
    <property type="entry name" value="GLYCOSYLTRANSFERASE"/>
    <property type="match status" value="1"/>
</dbReference>